<evidence type="ECO:0000259" key="2">
    <source>
        <dbReference type="PROSITE" id="PS51886"/>
    </source>
</evidence>
<reference evidence="3 4" key="1">
    <citation type="journal article" date="2018" name="Mol. Biol. Evol.">
        <title>Analysis of the draft genome of the red seaweed Gracilariopsis chorda provides insights into genome size evolution in Rhodophyta.</title>
        <authorList>
            <person name="Lee J."/>
            <person name="Yang E.C."/>
            <person name="Graf L."/>
            <person name="Yang J.H."/>
            <person name="Qiu H."/>
            <person name="Zel Zion U."/>
            <person name="Chan C.X."/>
            <person name="Stephens T.G."/>
            <person name="Weber A.P.M."/>
            <person name="Boo G.H."/>
            <person name="Boo S.M."/>
            <person name="Kim K.M."/>
            <person name="Shin Y."/>
            <person name="Jung M."/>
            <person name="Lee S.J."/>
            <person name="Yim H.S."/>
            <person name="Lee J.H."/>
            <person name="Bhattacharya D."/>
            <person name="Yoon H.S."/>
        </authorList>
    </citation>
    <scope>NUCLEOTIDE SEQUENCE [LARGE SCALE GENOMIC DNA]</scope>
    <source>
        <strain evidence="3 4">SKKU-2015</strain>
        <tissue evidence="3">Whole body</tissue>
    </source>
</reference>
<protein>
    <submittedName>
        <fullName evidence="3">TLD domain-containing protein 2</fullName>
    </submittedName>
</protein>
<name>A0A2V3J9D9_9FLOR</name>
<dbReference type="PROSITE" id="PS51886">
    <property type="entry name" value="TLDC"/>
    <property type="match status" value="1"/>
</dbReference>
<feature type="domain" description="TLDc" evidence="2">
    <location>
        <begin position="80"/>
        <end position="240"/>
    </location>
</feature>
<dbReference type="OrthoDB" id="26679at2759"/>
<feature type="region of interest" description="Disordered" evidence="1">
    <location>
        <begin position="12"/>
        <end position="40"/>
    </location>
</feature>
<dbReference type="SMART" id="SM00584">
    <property type="entry name" value="TLDc"/>
    <property type="match status" value="1"/>
</dbReference>
<dbReference type="InterPro" id="IPR006571">
    <property type="entry name" value="TLDc_dom"/>
</dbReference>
<comment type="caution">
    <text evidence="3">The sequence shown here is derived from an EMBL/GenBank/DDBJ whole genome shotgun (WGS) entry which is preliminary data.</text>
</comment>
<evidence type="ECO:0000256" key="1">
    <source>
        <dbReference type="SAM" id="MobiDB-lite"/>
    </source>
</evidence>
<evidence type="ECO:0000313" key="3">
    <source>
        <dbReference type="EMBL" id="PXF49540.1"/>
    </source>
</evidence>
<organism evidence="3 4">
    <name type="scientific">Gracilariopsis chorda</name>
    <dbReference type="NCBI Taxonomy" id="448386"/>
    <lineage>
        <taxon>Eukaryota</taxon>
        <taxon>Rhodophyta</taxon>
        <taxon>Florideophyceae</taxon>
        <taxon>Rhodymeniophycidae</taxon>
        <taxon>Gracilariales</taxon>
        <taxon>Gracilariaceae</taxon>
        <taxon>Gracilariopsis</taxon>
    </lineage>
</organism>
<dbReference type="Pfam" id="PF07534">
    <property type="entry name" value="TLD"/>
    <property type="match status" value="1"/>
</dbReference>
<dbReference type="Proteomes" id="UP000247409">
    <property type="component" value="Unassembled WGS sequence"/>
</dbReference>
<feature type="compositionally biased region" description="Basic and acidic residues" evidence="1">
    <location>
        <begin position="20"/>
        <end position="29"/>
    </location>
</feature>
<dbReference type="EMBL" id="NBIV01000004">
    <property type="protein sequence ID" value="PXF49540.1"/>
    <property type="molecule type" value="Genomic_DNA"/>
</dbReference>
<dbReference type="PANTHER" id="PTHR23354">
    <property type="entry name" value="NUCLEOLAR PROTEIN 7/ESTROGEN RECEPTOR COACTIVATOR-RELATED"/>
    <property type="match status" value="1"/>
</dbReference>
<accession>A0A2V3J9D9</accession>
<evidence type="ECO:0000313" key="4">
    <source>
        <dbReference type="Proteomes" id="UP000247409"/>
    </source>
</evidence>
<proteinExistence type="predicted"/>
<keyword evidence="4" id="KW-1185">Reference proteome</keyword>
<sequence>MLNVQLHRFRRRLSPSRVNRNADTKHTDETTTPLLDPDSINKRSRRISDECQPTRPAEITRGARRRQRAIRVPRMSHQSAIVQSSDLVAPLHAHLPARYQGCDWHNVYSTMRHGISLKTFYANCAGTDPIIVLIRDDGGSVFGTYTSVPWKSSKQYYGKGEGFVFTISPELSVYKWSRQNSFFQLSSGESIALGGGGKFALFLDSMLEYGSSGPCATFNSPCLASKSEFRCIVLEAYKLISPYRFKNIDKD</sequence>
<gene>
    <name evidence="3" type="ORF">BWQ96_00610</name>
</gene>
<dbReference type="AlphaFoldDB" id="A0A2V3J9D9"/>